<protein>
    <submittedName>
        <fullName evidence="2">Monocarboxylate transporter 12-like</fullName>
    </submittedName>
</protein>
<dbReference type="SUPFAM" id="SSF103473">
    <property type="entry name" value="MFS general substrate transporter"/>
    <property type="match status" value="1"/>
</dbReference>
<keyword evidence="1" id="KW-1133">Transmembrane helix</keyword>
<feature type="transmembrane region" description="Helical" evidence="1">
    <location>
        <begin position="222"/>
        <end position="241"/>
    </location>
</feature>
<dbReference type="InterPro" id="IPR050327">
    <property type="entry name" value="Proton-linked_MCT"/>
</dbReference>
<comment type="caution">
    <text evidence="2">The sequence shown here is derived from an EMBL/GenBank/DDBJ whole genome shotgun (WGS) entry which is preliminary data.</text>
</comment>
<keyword evidence="1" id="KW-0812">Transmembrane</keyword>
<proteinExistence type="predicted"/>
<feature type="transmembrane region" description="Helical" evidence="1">
    <location>
        <begin position="129"/>
        <end position="151"/>
    </location>
</feature>
<accession>A0A1V9XS86</accession>
<dbReference type="STRING" id="418985.A0A1V9XS86"/>
<feature type="transmembrane region" description="Helical" evidence="1">
    <location>
        <begin position="104"/>
        <end position="123"/>
    </location>
</feature>
<feature type="non-terminal residue" evidence="2">
    <location>
        <position position="1"/>
    </location>
</feature>
<evidence type="ECO:0000313" key="2">
    <source>
        <dbReference type="EMBL" id="OQR76370.1"/>
    </source>
</evidence>
<keyword evidence="3" id="KW-1185">Reference proteome</keyword>
<dbReference type="AlphaFoldDB" id="A0A1V9XS86"/>
<reference evidence="2 3" key="1">
    <citation type="journal article" date="2017" name="Gigascience">
        <title>Draft genome of the honey bee ectoparasitic mite, Tropilaelaps mercedesae, is shaped by the parasitic life history.</title>
        <authorList>
            <person name="Dong X."/>
            <person name="Armstrong S.D."/>
            <person name="Xia D."/>
            <person name="Makepeace B.L."/>
            <person name="Darby A.C."/>
            <person name="Kadowaki T."/>
        </authorList>
    </citation>
    <scope>NUCLEOTIDE SEQUENCE [LARGE SCALE GENOMIC DNA]</scope>
    <source>
        <strain evidence="2">Wuxi-XJTLU</strain>
    </source>
</reference>
<gene>
    <name evidence="2" type="ORF">BIW11_07822</name>
</gene>
<dbReference type="Proteomes" id="UP000192247">
    <property type="component" value="Unassembled WGS sequence"/>
</dbReference>
<name>A0A1V9XS86_9ACAR</name>
<dbReference type="PANTHER" id="PTHR11360">
    <property type="entry name" value="MONOCARBOXYLATE TRANSPORTER"/>
    <property type="match status" value="1"/>
</dbReference>
<evidence type="ECO:0000256" key="1">
    <source>
        <dbReference type="SAM" id="Phobius"/>
    </source>
</evidence>
<dbReference type="PANTHER" id="PTHR11360:SF93">
    <property type="entry name" value="MONOCARBOXYLATE TRANSPORTER 7-LIKE PROTEIN"/>
    <property type="match status" value="1"/>
</dbReference>
<feature type="transmembrane region" description="Helical" evidence="1">
    <location>
        <begin position="29"/>
        <end position="50"/>
    </location>
</feature>
<organism evidence="2 3">
    <name type="scientific">Tropilaelaps mercedesae</name>
    <dbReference type="NCBI Taxonomy" id="418985"/>
    <lineage>
        <taxon>Eukaryota</taxon>
        <taxon>Metazoa</taxon>
        <taxon>Ecdysozoa</taxon>
        <taxon>Arthropoda</taxon>
        <taxon>Chelicerata</taxon>
        <taxon>Arachnida</taxon>
        <taxon>Acari</taxon>
        <taxon>Parasitiformes</taxon>
        <taxon>Mesostigmata</taxon>
        <taxon>Gamasina</taxon>
        <taxon>Dermanyssoidea</taxon>
        <taxon>Laelapidae</taxon>
        <taxon>Tropilaelaps</taxon>
    </lineage>
</organism>
<keyword evidence="1" id="KW-0472">Membrane</keyword>
<dbReference type="OrthoDB" id="6511608at2759"/>
<feature type="transmembrane region" description="Helical" evidence="1">
    <location>
        <begin position="70"/>
        <end position="92"/>
    </location>
</feature>
<evidence type="ECO:0000313" key="3">
    <source>
        <dbReference type="Proteomes" id="UP000192247"/>
    </source>
</evidence>
<dbReference type="InterPro" id="IPR036259">
    <property type="entry name" value="MFS_trans_sf"/>
</dbReference>
<dbReference type="EMBL" id="MNPL01004901">
    <property type="protein sequence ID" value="OQR76370.1"/>
    <property type="molecule type" value="Genomic_DNA"/>
</dbReference>
<dbReference type="InParanoid" id="A0A1V9XS86"/>
<feature type="transmembrane region" description="Helical" evidence="1">
    <location>
        <begin position="163"/>
        <end position="182"/>
    </location>
</feature>
<sequence length="508" mass="53232">RRKIKEKNPTSQKPPMFEFSTLRTKTVRVLIVVCFFASFAIHTPFLFIVPLATSEDDGLAAGMGSVGDQYLLQTILGLAHTFGTCLFGMLVVGNSDDCYVGRRYLSQAGLLGLSFSCASPLALGGFRGLSLLAVLCGALSGGLGYSLKLLVFERLRARHFSRAWGFVHWSMSAPIILILPITQYLSSPSSPSAGGALGNSSGGGSRFAPGALGVWWTGDLRVPFYVSSGCALLASVVLFALPVSHRAACRILYADPFQRNSSLSSSWHTCSQSGSSSFRNNSASVGAVVVSKRTNGGVGTAGSLHANGNYCPVLVATGSGAISGALSNGNSCAGLACNGGFRWRERGTYHSPGGPTGLVAADSRAVDECVSCRARLDRLQRTVSWATSVDLLNAQMSNFEDNDDFNEIGKRPELLTCISEEGLVEMVDPTLLLSECCECELAEDMSDSPESPTKTGLAGAVGGSIACAGASGLGAGPVDNKRVPSGSFGHLHTWQPAMTPIEEVTSTV</sequence>